<organism evidence="3 4">
    <name type="scientific">Paraglaciecola arctica BSs20135</name>
    <dbReference type="NCBI Taxonomy" id="493475"/>
    <lineage>
        <taxon>Bacteria</taxon>
        <taxon>Pseudomonadati</taxon>
        <taxon>Pseudomonadota</taxon>
        <taxon>Gammaproteobacteria</taxon>
        <taxon>Alteromonadales</taxon>
        <taxon>Alteromonadaceae</taxon>
        <taxon>Paraglaciecola</taxon>
    </lineage>
</organism>
<dbReference type="STRING" id="493475.GARC_3347"/>
<dbReference type="PANTHER" id="PTHR34047">
    <property type="entry name" value="NUCLEAR INTRON MATURASE 1, MITOCHONDRIAL-RELATED"/>
    <property type="match status" value="1"/>
</dbReference>
<dbReference type="OrthoDB" id="9793236at2"/>
<dbReference type="AlphaFoldDB" id="K6ZA65"/>
<dbReference type="PROSITE" id="PS50878">
    <property type="entry name" value="RT_POL"/>
    <property type="match status" value="1"/>
</dbReference>
<dbReference type="Pfam" id="PF00078">
    <property type="entry name" value="RVT_1"/>
    <property type="match status" value="1"/>
</dbReference>
<dbReference type="InterPro" id="IPR043502">
    <property type="entry name" value="DNA/RNA_pol_sf"/>
</dbReference>
<keyword evidence="3" id="KW-0808">Transferase</keyword>
<dbReference type="InterPro" id="IPR000477">
    <property type="entry name" value="RT_dom"/>
</dbReference>
<dbReference type="CDD" id="cd01646">
    <property type="entry name" value="RT_Bac_retron_I"/>
    <property type="match status" value="1"/>
</dbReference>
<name>K6ZA65_9ALTE</name>
<sequence length="443" mass="51617">MTIQQQFEKHFSEANLKRIFSEHIVYSGATGIDNLNQYAFRQQLDEQVSILSRKMLAGTYQFTKYKLKLVSKGREKAPREISIPTVRDRIALRAMCDFLTQIYADVVTFNLPQKIIKKVKQDITSDTYTGCIKLDVTNFYPSIKHKELRSRLGRKIRDDKIKDVLFSAITSPTVSFSKSTDQLSGRGVPQGLAISNILAAIYLINIDKRFEAYPNIKYYRYVDDVMIFCDFNNAQAIAKDVRAQFSNIGLKMYDPIKRPDKSTIARLGKRFDYLGYQFVGDLISARTGTIEKLKASLVSIFTSYKHSKQKSEQFLLWRLNLRITGCIYDNKSKGWLFFFSEINDEALLHTLDHYVKKLVKRFNVTITPKKFVRAFKELSFRKYETSYIPNFDEYDLAKKKTVLADYFKVNISKLSDDEIEFEFNKRINKQVKDLLVDVRNFAY</sequence>
<keyword evidence="3" id="KW-0695">RNA-directed DNA polymerase</keyword>
<keyword evidence="4" id="KW-1185">Reference proteome</keyword>
<gene>
    <name evidence="3" type="ORF">GARC_3347</name>
</gene>
<protein>
    <submittedName>
        <fullName evidence="3">Retron-type reverse transcriptase</fullName>
    </submittedName>
</protein>
<proteinExistence type="inferred from homology"/>
<evidence type="ECO:0000259" key="2">
    <source>
        <dbReference type="PROSITE" id="PS50878"/>
    </source>
</evidence>
<evidence type="ECO:0000313" key="4">
    <source>
        <dbReference type="Proteomes" id="UP000006327"/>
    </source>
</evidence>
<accession>K6ZA65</accession>
<reference evidence="3 4" key="1">
    <citation type="journal article" date="2017" name="Antonie Van Leeuwenhoek">
        <title>Rhizobium rhizosphaerae sp. nov., a novel species isolated from rice rhizosphere.</title>
        <authorList>
            <person name="Zhao J.J."/>
            <person name="Zhang J."/>
            <person name="Zhang R.J."/>
            <person name="Zhang C.W."/>
            <person name="Yin H.Q."/>
            <person name="Zhang X.X."/>
        </authorList>
    </citation>
    <scope>NUCLEOTIDE SEQUENCE [LARGE SCALE GENOMIC DNA]</scope>
    <source>
        <strain evidence="3 4">BSs20135</strain>
    </source>
</reference>
<dbReference type="GO" id="GO:0003964">
    <property type="term" value="F:RNA-directed DNA polymerase activity"/>
    <property type="evidence" value="ECO:0007669"/>
    <property type="project" value="UniProtKB-KW"/>
</dbReference>
<evidence type="ECO:0000313" key="3">
    <source>
        <dbReference type="EMBL" id="GAC20305.1"/>
    </source>
</evidence>
<dbReference type="RefSeq" id="WP_007622101.1">
    <property type="nucleotide sequence ID" value="NZ_BAEO01000051.1"/>
</dbReference>
<dbReference type="eggNOG" id="COG3344">
    <property type="taxonomic scope" value="Bacteria"/>
</dbReference>
<dbReference type="InterPro" id="IPR051083">
    <property type="entry name" value="GrpII_Intron_Splice-Mob/Def"/>
</dbReference>
<dbReference type="PANTHER" id="PTHR34047:SF8">
    <property type="entry name" value="PROTEIN YKFC"/>
    <property type="match status" value="1"/>
</dbReference>
<dbReference type="Proteomes" id="UP000006327">
    <property type="component" value="Unassembled WGS sequence"/>
</dbReference>
<dbReference type="SUPFAM" id="SSF56672">
    <property type="entry name" value="DNA/RNA polymerases"/>
    <property type="match status" value="1"/>
</dbReference>
<comment type="similarity">
    <text evidence="1">Belongs to the bacterial reverse transcriptase family.</text>
</comment>
<evidence type="ECO:0000256" key="1">
    <source>
        <dbReference type="ARBA" id="ARBA00034120"/>
    </source>
</evidence>
<keyword evidence="3" id="KW-0548">Nucleotidyltransferase</keyword>
<dbReference type="EMBL" id="BAEO01000051">
    <property type="protein sequence ID" value="GAC20305.1"/>
    <property type="molecule type" value="Genomic_DNA"/>
</dbReference>
<comment type="caution">
    <text evidence="3">The sequence shown here is derived from an EMBL/GenBank/DDBJ whole genome shotgun (WGS) entry which is preliminary data.</text>
</comment>
<feature type="domain" description="Reverse transcriptase" evidence="2">
    <location>
        <begin position="51"/>
        <end position="278"/>
    </location>
</feature>